<evidence type="ECO:0000256" key="1">
    <source>
        <dbReference type="ARBA" id="ARBA00010641"/>
    </source>
</evidence>
<organism evidence="8 9">
    <name type="scientific">Thermoflavifilum aggregans</name>
    <dbReference type="NCBI Taxonomy" id="454188"/>
    <lineage>
        <taxon>Bacteria</taxon>
        <taxon>Pseudomonadati</taxon>
        <taxon>Bacteroidota</taxon>
        <taxon>Chitinophagia</taxon>
        <taxon>Chitinophagales</taxon>
        <taxon>Chitinophagaceae</taxon>
        <taxon>Thermoflavifilum</taxon>
    </lineage>
</organism>
<feature type="domain" description="RNA polymerase sigma-70 region 4" evidence="7">
    <location>
        <begin position="130"/>
        <end position="178"/>
    </location>
</feature>
<keyword evidence="9" id="KW-1185">Reference proteome</keyword>
<dbReference type="InterPro" id="IPR039425">
    <property type="entry name" value="RNA_pol_sigma-70-like"/>
</dbReference>
<evidence type="ECO:0000259" key="6">
    <source>
        <dbReference type="Pfam" id="PF04542"/>
    </source>
</evidence>
<proteinExistence type="inferred from homology"/>
<dbReference type="NCBIfam" id="TIGR02937">
    <property type="entry name" value="sigma70-ECF"/>
    <property type="match status" value="1"/>
</dbReference>
<dbReference type="EMBL" id="PGFG01000001">
    <property type="protein sequence ID" value="PJJ76335.1"/>
    <property type="molecule type" value="Genomic_DNA"/>
</dbReference>
<reference evidence="8 9" key="1">
    <citation type="submission" date="2017-11" db="EMBL/GenBank/DDBJ databases">
        <title>Genomic Encyclopedia of Archaeal and Bacterial Type Strains, Phase II (KMG-II): From Individual Species to Whole Genera.</title>
        <authorList>
            <person name="Goeker M."/>
        </authorList>
    </citation>
    <scope>NUCLEOTIDE SEQUENCE [LARGE SCALE GENOMIC DNA]</scope>
    <source>
        <strain evidence="8 9">DSM 27268</strain>
    </source>
</reference>
<dbReference type="AlphaFoldDB" id="A0A2M9CWT1"/>
<dbReference type="InterPro" id="IPR007627">
    <property type="entry name" value="RNA_pol_sigma70_r2"/>
</dbReference>
<dbReference type="Pfam" id="PF04545">
    <property type="entry name" value="Sigma70_r4"/>
    <property type="match status" value="1"/>
</dbReference>
<dbReference type="InterPro" id="IPR013324">
    <property type="entry name" value="RNA_pol_sigma_r3/r4-like"/>
</dbReference>
<dbReference type="GO" id="GO:0016987">
    <property type="term" value="F:sigma factor activity"/>
    <property type="evidence" value="ECO:0007669"/>
    <property type="project" value="UniProtKB-KW"/>
</dbReference>
<comment type="caution">
    <text evidence="8">The sequence shown here is derived from an EMBL/GenBank/DDBJ whole genome shotgun (WGS) entry which is preliminary data.</text>
</comment>
<protein>
    <submittedName>
        <fullName evidence="8">RNA polymerase sigma-70 factor (ECF subfamily)</fullName>
    </submittedName>
</protein>
<evidence type="ECO:0000259" key="7">
    <source>
        <dbReference type="Pfam" id="PF04545"/>
    </source>
</evidence>
<evidence type="ECO:0000256" key="4">
    <source>
        <dbReference type="ARBA" id="ARBA00023125"/>
    </source>
</evidence>
<name>A0A2M9CWT1_9BACT</name>
<feature type="domain" description="RNA polymerase sigma-70 region 2" evidence="6">
    <location>
        <begin position="26"/>
        <end position="92"/>
    </location>
</feature>
<dbReference type="InterPro" id="IPR014284">
    <property type="entry name" value="RNA_pol_sigma-70_dom"/>
</dbReference>
<dbReference type="Gene3D" id="1.10.1740.10">
    <property type="match status" value="1"/>
</dbReference>
<dbReference type="Pfam" id="PF04542">
    <property type="entry name" value="Sigma70_r2"/>
    <property type="match status" value="1"/>
</dbReference>
<sequence>MSSTPYSEEILITLLRKKNEEAFRYLYDHYAAALYGVVLKVVNEQELANDLLQEIFVKIWNRIDSYDPQKGRLFTWMLHIARNTAIDMLRSKAYHQQEKNQSLESNVHIGNSMQMSSSMMVDQVGLKNVLHMLSDEQRMLIEKAYFRGYTQEEIAKELQVPLGTVKTRIRNALLRLREILQEKRT</sequence>
<dbReference type="SUPFAM" id="SSF88946">
    <property type="entry name" value="Sigma2 domain of RNA polymerase sigma factors"/>
    <property type="match status" value="1"/>
</dbReference>
<comment type="similarity">
    <text evidence="1">Belongs to the sigma-70 factor family. ECF subfamily.</text>
</comment>
<gene>
    <name evidence="8" type="ORF">BXY57_1947</name>
</gene>
<keyword evidence="4" id="KW-0238">DNA-binding</keyword>
<dbReference type="RefSeq" id="WP_100314833.1">
    <property type="nucleotide sequence ID" value="NZ_PGFG01000001.1"/>
</dbReference>
<evidence type="ECO:0000256" key="5">
    <source>
        <dbReference type="ARBA" id="ARBA00023163"/>
    </source>
</evidence>
<dbReference type="GO" id="GO:0003677">
    <property type="term" value="F:DNA binding"/>
    <property type="evidence" value="ECO:0007669"/>
    <property type="project" value="UniProtKB-KW"/>
</dbReference>
<keyword evidence="2" id="KW-0805">Transcription regulation</keyword>
<dbReference type="SUPFAM" id="SSF88659">
    <property type="entry name" value="Sigma3 and sigma4 domains of RNA polymerase sigma factors"/>
    <property type="match status" value="1"/>
</dbReference>
<evidence type="ECO:0000313" key="8">
    <source>
        <dbReference type="EMBL" id="PJJ76335.1"/>
    </source>
</evidence>
<evidence type="ECO:0000256" key="3">
    <source>
        <dbReference type="ARBA" id="ARBA00023082"/>
    </source>
</evidence>
<dbReference type="InterPro" id="IPR007630">
    <property type="entry name" value="RNA_pol_sigma70_r4"/>
</dbReference>
<dbReference type="Gene3D" id="1.10.10.10">
    <property type="entry name" value="Winged helix-like DNA-binding domain superfamily/Winged helix DNA-binding domain"/>
    <property type="match status" value="1"/>
</dbReference>
<evidence type="ECO:0000256" key="2">
    <source>
        <dbReference type="ARBA" id="ARBA00023015"/>
    </source>
</evidence>
<dbReference type="CDD" id="cd06171">
    <property type="entry name" value="Sigma70_r4"/>
    <property type="match status" value="1"/>
</dbReference>
<dbReference type="OrthoDB" id="9790423at2"/>
<dbReference type="Proteomes" id="UP000230000">
    <property type="component" value="Unassembled WGS sequence"/>
</dbReference>
<accession>A0A2M9CWT1</accession>
<dbReference type="InterPro" id="IPR036388">
    <property type="entry name" value="WH-like_DNA-bd_sf"/>
</dbReference>
<dbReference type="InterPro" id="IPR013325">
    <property type="entry name" value="RNA_pol_sigma_r2"/>
</dbReference>
<keyword evidence="5" id="KW-0804">Transcription</keyword>
<evidence type="ECO:0000313" key="9">
    <source>
        <dbReference type="Proteomes" id="UP000230000"/>
    </source>
</evidence>
<dbReference type="PANTHER" id="PTHR43133">
    <property type="entry name" value="RNA POLYMERASE ECF-TYPE SIGMA FACTO"/>
    <property type="match status" value="1"/>
</dbReference>
<keyword evidence="3" id="KW-0731">Sigma factor</keyword>
<dbReference type="PANTHER" id="PTHR43133:SF62">
    <property type="entry name" value="RNA POLYMERASE SIGMA FACTOR SIGZ"/>
    <property type="match status" value="1"/>
</dbReference>
<dbReference type="GO" id="GO:0006352">
    <property type="term" value="P:DNA-templated transcription initiation"/>
    <property type="evidence" value="ECO:0007669"/>
    <property type="project" value="InterPro"/>
</dbReference>